<name>A0A9X1KYX6_9BACT</name>
<gene>
    <name evidence="3" type="ORF">LDX50_25975</name>
</gene>
<dbReference type="InterPro" id="IPR008322">
    <property type="entry name" value="UPF0261"/>
</dbReference>
<dbReference type="InterPro" id="IPR044122">
    <property type="entry name" value="UPF0261_N"/>
</dbReference>
<keyword evidence="4" id="KW-1185">Reference proteome</keyword>
<evidence type="ECO:0000313" key="4">
    <source>
        <dbReference type="Proteomes" id="UP001139409"/>
    </source>
</evidence>
<evidence type="ECO:0000313" key="3">
    <source>
        <dbReference type="EMBL" id="MCA6078348.1"/>
    </source>
</evidence>
<dbReference type="Gene3D" id="3.40.50.12020">
    <property type="entry name" value="Uncharacterised protein family UPF0261, NN domain"/>
    <property type="match status" value="1"/>
</dbReference>
<feature type="domain" description="UPF0261" evidence="1">
    <location>
        <begin position="3"/>
        <end position="177"/>
    </location>
</feature>
<protein>
    <submittedName>
        <fullName evidence="3">Tm-1-like ATP-binding domain-containing protein</fullName>
    </submittedName>
</protein>
<reference evidence="3" key="1">
    <citation type="submission" date="2021-09" db="EMBL/GenBank/DDBJ databases">
        <title>Fulvivirga sp. isolated from coastal sediment.</title>
        <authorList>
            <person name="Yu H."/>
        </authorList>
    </citation>
    <scope>NUCLEOTIDE SEQUENCE</scope>
    <source>
        <strain evidence="3">1062</strain>
    </source>
</reference>
<dbReference type="PIRSF" id="PIRSF033271">
    <property type="entry name" value="UCP033271"/>
    <property type="match status" value="1"/>
</dbReference>
<proteinExistence type="predicted"/>
<dbReference type="PANTHER" id="PTHR31862">
    <property type="entry name" value="UPF0261 DOMAIN PROTEIN (AFU_ORTHOLOGUE AFUA_1G10120)"/>
    <property type="match status" value="1"/>
</dbReference>
<dbReference type="GO" id="GO:0005524">
    <property type="term" value="F:ATP binding"/>
    <property type="evidence" value="ECO:0007669"/>
    <property type="project" value="UniProtKB-KW"/>
</dbReference>
<dbReference type="EMBL" id="JAIXNE010000006">
    <property type="protein sequence ID" value="MCA6078348.1"/>
    <property type="molecule type" value="Genomic_DNA"/>
</dbReference>
<keyword evidence="3" id="KW-0067">ATP-binding</keyword>
<dbReference type="Gene3D" id="3.40.50.12030">
    <property type="entry name" value="Uncharacterised protein family UPF0261, NC domain"/>
    <property type="match status" value="1"/>
</dbReference>
<keyword evidence="3" id="KW-0547">Nucleotide-binding</keyword>
<dbReference type="PANTHER" id="PTHR31862:SF1">
    <property type="entry name" value="UPF0261 DOMAIN PROTEIN (AFU_ORTHOLOGUE AFUA_1G10120)"/>
    <property type="match status" value="1"/>
</dbReference>
<accession>A0A9X1KYX6</accession>
<dbReference type="InterPro" id="IPR056778">
    <property type="entry name" value="UPF0261_C"/>
</dbReference>
<dbReference type="AlphaFoldDB" id="A0A9X1KYX6"/>
<organism evidence="3 4">
    <name type="scientific">Fulvivirga sedimenti</name>
    <dbReference type="NCBI Taxonomy" id="2879465"/>
    <lineage>
        <taxon>Bacteria</taxon>
        <taxon>Pseudomonadati</taxon>
        <taxon>Bacteroidota</taxon>
        <taxon>Cytophagia</taxon>
        <taxon>Cytophagales</taxon>
        <taxon>Fulvivirgaceae</taxon>
        <taxon>Fulvivirga</taxon>
    </lineage>
</organism>
<evidence type="ECO:0000259" key="1">
    <source>
        <dbReference type="Pfam" id="PF06792"/>
    </source>
</evidence>
<dbReference type="RefSeq" id="WP_225699210.1">
    <property type="nucleotide sequence ID" value="NZ_JAIXNE010000006.1"/>
</dbReference>
<sequence>MNKTIALLITLDTKEQEAAFLVDEIKKLGDLPLLMDIGVVGEPGTPPDITREEIALEGGKPIHELLKNPTREEASPVMVQGCIKILNRKIMSGEVDAVLGLGGTQGTSTCCNIMQALPYGFPKIMVSTIAAGDMSGFVGIKDITMMFSVSDILRLNPFTRKILANAAAAASGMAGVETKFLMEKGDKPLIGMTNLGVLTKGAIEAINYIEENGYEVIVFHAVGSGGRAMEQMMKEGIIGAVFDYAMGEIADDVWHVLRAGGPERLTVAGKLGIPQVLCPGGAEHLGILVEEHEIPEAFRDHKQVFHSPVIFVPRLNSEEMIRVADDILKRLQYTKNKAYFMFPLKGVGRYSIPGGVLHDPEADAAFFDHLRKNLPANIEVVEMDTHAEDPVFVKKAVDLLIELIEEN</sequence>
<dbReference type="Pfam" id="PF06792">
    <property type="entry name" value="UPF0261"/>
    <property type="match status" value="1"/>
</dbReference>
<evidence type="ECO:0000259" key="2">
    <source>
        <dbReference type="Pfam" id="PF23189"/>
    </source>
</evidence>
<dbReference type="Pfam" id="PF23189">
    <property type="entry name" value="UPF0261_C"/>
    <property type="match status" value="1"/>
</dbReference>
<feature type="domain" description="UPF0261" evidence="2">
    <location>
        <begin position="187"/>
        <end position="403"/>
    </location>
</feature>
<dbReference type="Proteomes" id="UP001139409">
    <property type="component" value="Unassembled WGS sequence"/>
</dbReference>
<dbReference type="InterPro" id="IPR051353">
    <property type="entry name" value="Tobamovirus_resist_UPF0261"/>
</dbReference>
<dbReference type="CDD" id="cd15488">
    <property type="entry name" value="Tm-1-like"/>
    <property type="match status" value="1"/>
</dbReference>
<comment type="caution">
    <text evidence="3">The sequence shown here is derived from an EMBL/GenBank/DDBJ whole genome shotgun (WGS) entry which is preliminary data.</text>
</comment>
<dbReference type="NCBIfam" id="NF002674">
    <property type="entry name" value="PRK02399.1-2"/>
    <property type="match status" value="1"/>
</dbReference>